<name>A0A8S1B3I8_ARCPL</name>
<gene>
    <name evidence="1" type="ORF">APLA_LOCUS14161</name>
</gene>
<dbReference type="Proteomes" id="UP000494256">
    <property type="component" value="Unassembled WGS sequence"/>
</dbReference>
<dbReference type="EMBL" id="CADEBD010000387">
    <property type="protein sequence ID" value="CAB3252901.1"/>
    <property type="molecule type" value="Genomic_DNA"/>
</dbReference>
<dbReference type="AlphaFoldDB" id="A0A8S1B3I8"/>
<protein>
    <submittedName>
        <fullName evidence="1">Uncharacterized protein</fullName>
    </submittedName>
</protein>
<dbReference type="OrthoDB" id="10254794at2759"/>
<comment type="caution">
    <text evidence="1">The sequence shown here is derived from an EMBL/GenBank/DDBJ whole genome shotgun (WGS) entry which is preliminary data.</text>
</comment>
<evidence type="ECO:0000313" key="1">
    <source>
        <dbReference type="EMBL" id="CAB3252901.1"/>
    </source>
</evidence>
<proteinExistence type="predicted"/>
<reference evidence="1 2" key="1">
    <citation type="submission" date="2020-04" db="EMBL/GenBank/DDBJ databases">
        <authorList>
            <person name="Wallbank WR R."/>
            <person name="Pardo Diaz C."/>
            <person name="Kozak K."/>
            <person name="Martin S."/>
            <person name="Jiggins C."/>
            <person name="Moest M."/>
            <person name="Warren A I."/>
            <person name="Byers J.R.P. K."/>
            <person name="Montejo-Kovacevich G."/>
            <person name="Yen C E."/>
        </authorList>
    </citation>
    <scope>NUCLEOTIDE SEQUENCE [LARGE SCALE GENOMIC DNA]</scope>
</reference>
<accession>A0A8S1B3I8</accession>
<sequence>MGGLMGGNDPSKTALFVQSCLDHIYVRASDASIDSAVIKHKISDHYLTAVAVQWKRTGWTIFREPSARASSHMSHDDIITLECPIELYNALSQRFVSIYTECYKNRKVVHSNRNKIWINSNLKEMLKNVKEIDCSTYGVRNQRIC</sequence>
<evidence type="ECO:0000313" key="2">
    <source>
        <dbReference type="Proteomes" id="UP000494256"/>
    </source>
</evidence>
<organism evidence="1 2">
    <name type="scientific">Arctia plantaginis</name>
    <name type="common">Wood tiger moth</name>
    <name type="synonym">Phalaena plantaginis</name>
    <dbReference type="NCBI Taxonomy" id="874455"/>
    <lineage>
        <taxon>Eukaryota</taxon>
        <taxon>Metazoa</taxon>
        <taxon>Ecdysozoa</taxon>
        <taxon>Arthropoda</taxon>
        <taxon>Hexapoda</taxon>
        <taxon>Insecta</taxon>
        <taxon>Pterygota</taxon>
        <taxon>Neoptera</taxon>
        <taxon>Endopterygota</taxon>
        <taxon>Lepidoptera</taxon>
        <taxon>Glossata</taxon>
        <taxon>Ditrysia</taxon>
        <taxon>Noctuoidea</taxon>
        <taxon>Erebidae</taxon>
        <taxon>Arctiinae</taxon>
        <taxon>Arctia</taxon>
    </lineage>
</organism>